<dbReference type="HAMAP" id="MF_00050">
    <property type="entry name" value="EF_Ts"/>
    <property type="match status" value="1"/>
</dbReference>
<evidence type="ECO:0000256" key="2">
    <source>
        <dbReference type="ARBA" id="ARBA00022768"/>
    </source>
</evidence>
<dbReference type="Gene3D" id="1.10.8.10">
    <property type="entry name" value="DNA helicase RuvA subunit, C-terminal domain"/>
    <property type="match status" value="1"/>
</dbReference>
<dbReference type="SUPFAM" id="SSF46934">
    <property type="entry name" value="UBA-like"/>
    <property type="match status" value="1"/>
</dbReference>
<organism evidence="9 10">
    <name type="scientific">Cotesia glomerata</name>
    <name type="common">Lepidopteran parasitic wasp</name>
    <name type="synonym">Apanteles glomeratus</name>
    <dbReference type="NCBI Taxonomy" id="32391"/>
    <lineage>
        <taxon>Eukaryota</taxon>
        <taxon>Metazoa</taxon>
        <taxon>Ecdysozoa</taxon>
        <taxon>Arthropoda</taxon>
        <taxon>Hexapoda</taxon>
        <taxon>Insecta</taxon>
        <taxon>Pterygota</taxon>
        <taxon>Neoptera</taxon>
        <taxon>Endopterygota</taxon>
        <taxon>Hymenoptera</taxon>
        <taxon>Apocrita</taxon>
        <taxon>Ichneumonoidea</taxon>
        <taxon>Braconidae</taxon>
        <taxon>Microgastrinae</taxon>
        <taxon>Cotesia</taxon>
    </lineage>
</organism>
<evidence type="ECO:0000256" key="4">
    <source>
        <dbReference type="ARBA" id="ARBA00022946"/>
    </source>
</evidence>
<accession>A0AAV7IE66</accession>
<evidence type="ECO:0000259" key="8">
    <source>
        <dbReference type="Pfam" id="PF00889"/>
    </source>
</evidence>
<dbReference type="PROSITE" id="PS01127">
    <property type="entry name" value="EF_TS_2"/>
    <property type="match status" value="1"/>
</dbReference>
<dbReference type="GO" id="GO:0005739">
    <property type="term" value="C:mitochondrion"/>
    <property type="evidence" value="ECO:0007669"/>
    <property type="project" value="UniProtKB-SubCell"/>
</dbReference>
<dbReference type="InterPro" id="IPR014039">
    <property type="entry name" value="Transl_elong_EFTs/EF1B_dimer"/>
</dbReference>
<comment type="subcellular location">
    <subcellularLocation>
        <location evidence="6">Mitochondrion</location>
    </subcellularLocation>
</comment>
<sequence length="318" mass="35182">MFQMNLCRFNRYFTTNTSLWQSSSKSLLEKLRKKTGYTFVNCKKALQLHDNDVDKAEAWLKQQAQALGWSKAEKLKGRTTAQGLVAVMVNKNHGALVEINCETDFVARNKTFHSFAETVITSVVNYSSKLKNSEATDTIGGSHKLLLDAELLKEISADDGKNLSDHVALTIGSVGENIYIKRALCMNVNQDLQLVGCTHPAPVHPLPVSFGKYGALLAFKSSPPNKLLGMQLCQHIIGMNPSKIGHPDIDAPNKNSDDESTLIYQEYLLDPSIDVQQALLANQAEIIDFARFEVGEKQDSHETDSDDVQVKEPVKTCG</sequence>
<keyword evidence="10" id="KW-1185">Reference proteome</keyword>
<dbReference type="Proteomes" id="UP000826195">
    <property type="component" value="Unassembled WGS sequence"/>
</dbReference>
<dbReference type="InterPro" id="IPR009060">
    <property type="entry name" value="UBA-like_sf"/>
</dbReference>
<evidence type="ECO:0000256" key="7">
    <source>
        <dbReference type="SAM" id="MobiDB-lite"/>
    </source>
</evidence>
<dbReference type="GO" id="GO:0070125">
    <property type="term" value="P:mitochondrial translational elongation"/>
    <property type="evidence" value="ECO:0007669"/>
    <property type="project" value="TreeGrafter"/>
</dbReference>
<dbReference type="GO" id="GO:0003746">
    <property type="term" value="F:translation elongation factor activity"/>
    <property type="evidence" value="ECO:0007669"/>
    <property type="project" value="UniProtKB-UniRule"/>
</dbReference>
<feature type="region of interest" description="Disordered" evidence="7">
    <location>
        <begin position="297"/>
        <end position="318"/>
    </location>
</feature>
<evidence type="ECO:0000313" key="9">
    <source>
        <dbReference type="EMBL" id="KAH0549442.1"/>
    </source>
</evidence>
<dbReference type="SUPFAM" id="SSF54713">
    <property type="entry name" value="Elongation factor Ts (EF-Ts), dimerisation domain"/>
    <property type="match status" value="2"/>
</dbReference>
<comment type="function">
    <text evidence="6">Associates with the EF-Tu.GDP complex and induces the exchange of GDP to GTP. It remains bound to the aminoacyl-tRNA.EF-Tu.GTP complex up to the GTP hydrolysis stage on the ribosome.</text>
</comment>
<evidence type="ECO:0000256" key="6">
    <source>
        <dbReference type="HAMAP-Rule" id="MF_03135"/>
    </source>
</evidence>
<name>A0AAV7IE66_COTGL</name>
<keyword evidence="4" id="KW-0809">Transit peptide</keyword>
<reference evidence="9 10" key="1">
    <citation type="journal article" date="2021" name="J. Hered.">
        <title>A chromosome-level genome assembly of the parasitoid wasp, Cotesia glomerata (Hymenoptera: Braconidae).</title>
        <authorList>
            <person name="Pinto B.J."/>
            <person name="Weis J.J."/>
            <person name="Gamble T."/>
            <person name="Ode P.J."/>
            <person name="Paul R."/>
            <person name="Zaspel J.M."/>
        </authorList>
    </citation>
    <scope>NUCLEOTIDE SEQUENCE [LARGE SCALE GENOMIC DNA]</scope>
    <source>
        <strain evidence="9">CgM1</strain>
    </source>
</reference>
<gene>
    <name evidence="9" type="ORF">KQX54_009322</name>
</gene>
<dbReference type="PANTHER" id="PTHR11741">
    <property type="entry name" value="ELONGATION FACTOR TS"/>
    <property type="match status" value="1"/>
</dbReference>
<keyword evidence="3 6" id="KW-0648">Protein biosynthesis</keyword>
<dbReference type="InterPro" id="IPR018101">
    <property type="entry name" value="Transl_elong_Ts_CS"/>
</dbReference>
<evidence type="ECO:0000256" key="1">
    <source>
        <dbReference type="ARBA" id="ARBA00005532"/>
    </source>
</evidence>
<dbReference type="InterPro" id="IPR001816">
    <property type="entry name" value="Transl_elong_EFTs/EF1B"/>
</dbReference>
<evidence type="ECO:0000256" key="3">
    <source>
        <dbReference type="ARBA" id="ARBA00022917"/>
    </source>
</evidence>
<keyword evidence="2 6" id="KW-0251">Elongation factor</keyword>
<dbReference type="CDD" id="cd14275">
    <property type="entry name" value="UBA_EF-Ts"/>
    <property type="match status" value="1"/>
</dbReference>
<keyword evidence="5 6" id="KW-0496">Mitochondrion</keyword>
<feature type="domain" description="Translation elongation factor EFTs/EF1B dimerisation" evidence="8">
    <location>
        <begin position="94"/>
        <end position="251"/>
    </location>
</feature>
<dbReference type="InterPro" id="IPR036402">
    <property type="entry name" value="EF-Ts_dimer_sf"/>
</dbReference>
<dbReference type="AlphaFoldDB" id="A0AAV7IE66"/>
<protein>
    <recommendedName>
        <fullName evidence="6">Elongation factor Ts, mitochondrial</fullName>
        <shortName evidence="6">EF-Ts</shortName>
        <shortName evidence="6">EF-TsMt</shortName>
    </recommendedName>
</protein>
<proteinExistence type="inferred from homology"/>
<dbReference type="EMBL" id="JAHXZJ010001864">
    <property type="protein sequence ID" value="KAH0549442.1"/>
    <property type="molecule type" value="Genomic_DNA"/>
</dbReference>
<dbReference type="FunFam" id="1.10.8.10:FF:000031">
    <property type="entry name" value="Elongation factor Ts, mitochondrial"/>
    <property type="match status" value="1"/>
</dbReference>
<evidence type="ECO:0000313" key="10">
    <source>
        <dbReference type="Proteomes" id="UP000826195"/>
    </source>
</evidence>
<evidence type="ECO:0000256" key="5">
    <source>
        <dbReference type="ARBA" id="ARBA00023128"/>
    </source>
</evidence>
<dbReference type="Pfam" id="PF25025">
    <property type="entry name" value="EF-Ts_N"/>
    <property type="match status" value="1"/>
</dbReference>
<comment type="similarity">
    <text evidence="1 6">Belongs to the EF-Ts family.</text>
</comment>
<dbReference type="Gene3D" id="3.30.479.20">
    <property type="entry name" value="Elongation factor Ts, dimerisation domain"/>
    <property type="match status" value="2"/>
</dbReference>
<dbReference type="Pfam" id="PF00889">
    <property type="entry name" value="EF_TS"/>
    <property type="match status" value="1"/>
</dbReference>
<comment type="caution">
    <text evidence="9">The sequence shown here is derived from an EMBL/GenBank/DDBJ whole genome shotgun (WGS) entry which is preliminary data.</text>
</comment>
<dbReference type="PANTHER" id="PTHR11741:SF0">
    <property type="entry name" value="ELONGATION FACTOR TS, MITOCHONDRIAL"/>
    <property type="match status" value="1"/>
</dbReference>